<dbReference type="PANTHER" id="PTHR11820:SF8">
    <property type="entry name" value="BLL6360 PROTEIN"/>
    <property type="match status" value="1"/>
</dbReference>
<dbReference type="SUPFAM" id="SSF56529">
    <property type="entry name" value="FAH"/>
    <property type="match status" value="1"/>
</dbReference>
<organism evidence="4 5">
    <name type="scientific">Bosea spartocytisi</name>
    <dbReference type="NCBI Taxonomy" id="2773451"/>
    <lineage>
        <taxon>Bacteria</taxon>
        <taxon>Pseudomonadati</taxon>
        <taxon>Pseudomonadota</taxon>
        <taxon>Alphaproteobacteria</taxon>
        <taxon>Hyphomicrobiales</taxon>
        <taxon>Boseaceae</taxon>
        <taxon>Bosea</taxon>
    </lineage>
</organism>
<accession>A0A927E8X0</accession>
<evidence type="ECO:0000313" key="4">
    <source>
        <dbReference type="EMBL" id="MBD3846918.1"/>
    </source>
</evidence>
<reference evidence="4" key="1">
    <citation type="submission" date="2020-09" db="EMBL/GenBank/DDBJ databases">
        <title>Bosea spartocytisi sp. nov. a root nodule endophyte of Spartocytisus supranubius in the high mountain ecosystem fo the Teide National Park (Canary Islands, Spain).</title>
        <authorList>
            <person name="Pulido-Suarez L."/>
            <person name="Peix A."/>
            <person name="Igual J.M."/>
            <person name="Socas-Perez N."/>
            <person name="Velazquez E."/>
            <person name="Flores-Felix J.D."/>
            <person name="Leon-Barrios M."/>
        </authorList>
    </citation>
    <scope>NUCLEOTIDE SEQUENCE</scope>
    <source>
        <strain evidence="4">SSUT16</strain>
    </source>
</reference>
<dbReference type="RefSeq" id="WP_191124585.1">
    <property type="nucleotide sequence ID" value="NZ_JACXWY010000008.1"/>
</dbReference>
<proteinExistence type="inferred from homology"/>
<dbReference type="FunFam" id="3.90.850.10:FF:000002">
    <property type="entry name" value="2-hydroxyhepta-2,4-diene-1,7-dioate isomerase"/>
    <property type="match status" value="1"/>
</dbReference>
<keyword evidence="2" id="KW-0479">Metal-binding</keyword>
<dbReference type="Gene3D" id="3.90.850.10">
    <property type="entry name" value="Fumarylacetoacetase-like, C-terminal domain"/>
    <property type="match status" value="1"/>
</dbReference>
<evidence type="ECO:0000256" key="2">
    <source>
        <dbReference type="ARBA" id="ARBA00022723"/>
    </source>
</evidence>
<dbReference type="EMBL" id="JACXWY010000008">
    <property type="protein sequence ID" value="MBD3846918.1"/>
    <property type="molecule type" value="Genomic_DNA"/>
</dbReference>
<dbReference type="AlphaFoldDB" id="A0A927E8X0"/>
<protein>
    <submittedName>
        <fullName evidence="4">Fumarylacetoacetate hydrolase family protein</fullName>
    </submittedName>
</protein>
<dbReference type="InterPro" id="IPR011234">
    <property type="entry name" value="Fumarylacetoacetase-like_C"/>
</dbReference>
<evidence type="ECO:0000256" key="1">
    <source>
        <dbReference type="ARBA" id="ARBA00010211"/>
    </source>
</evidence>
<feature type="domain" description="Fumarylacetoacetase-like C-terminal" evidence="3">
    <location>
        <begin position="72"/>
        <end position="277"/>
    </location>
</feature>
<dbReference type="GO" id="GO:0016853">
    <property type="term" value="F:isomerase activity"/>
    <property type="evidence" value="ECO:0007669"/>
    <property type="project" value="UniProtKB-ARBA"/>
</dbReference>
<gene>
    <name evidence="4" type="ORF">IED13_14505</name>
</gene>
<comment type="caution">
    <text evidence="4">The sequence shown here is derived from an EMBL/GenBank/DDBJ whole genome shotgun (WGS) entry which is preliminary data.</text>
</comment>
<evidence type="ECO:0000313" key="5">
    <source>
        <dbReference type="Proteomes" id="UP000619295"/>
    </source>
</evidence>
<evidence type="ECO:0000259" key="3">
    <source>
        <dbReference type="Pfam" id="PF01557"/>
    </source>
</evidence>
<keyword evidence="5" id="KW-1185">Reference proteome</keyword>
<dbReference type="InterPro" id="IPR036663">
    <property type="entry name" value="Fumarylacetoacetase_C_sf"/>
</dbReference>
<comment type="similarity">
    <text evidence="1">Belongs to the FAH family.</text>
</comment>
<sequence>MKLFRYGPAGGERPALLESDGTIRDLSGVVQDVNGASVTPDGLRRIAARDPKTLPVIEQVDRIGPCLSGVGKFICIGLNYIDHARETGNQAPVEPVVFMKATSAIVGPNDNIVQPRGSTKLDWEVELGVVIGTKAKYVSEARALEHVAGYFLANDVSERALQSEGTGQWTKGKSCDTFGPIGPWFVTADEVPNPQALRLWLDVDGVRRQDGTTANMIFSVAQIVSYLSGLMTLHPGDVIITGTPAGVAQGMKPPAYLRPGQVITLGIEGLGEQRQTVIADSA</sequence>
<dbReference type="GO" id="GO:0016787">
    <property type="term" value="F:hydrolase activity"/>
    <property type="evidence" value="ECO:0007669"/>
    <property type="project" value="UniProtKB-KW"/>
</dbReference>
<dbReference type="GO" id="GO:0019752">
    <property type="term" value="P:carboxylic acid metabolic process"/>
    <property type="evidence" value="ECO:0007669"/>
    <property type="project" value="UniProtKB-ARBA"/>
</dbReference>
<dbReference type="Pfam" id="PF01557">
    <property type="entry name" value="FAA_hydrolase"/>
    <property type="match status" value="1"/>
</dbReference>
<dbReference type="Proteomes" id="UP000619295">
    <property type="component" value="Unassembled WGS sequence"/>
</dbReference>
<name>A0A927E8X0_9HYPH</name>
<dbReference type="PANTHER" id="PTHR11820">
    <property type="entry name" value="ACYLPYRUVASE"/>
    <property type="match status" value="1"/>
</dbReference>
<keyword evidence="4" id="KW-0378">Hydrolase</keyword>
<dbReference type="GO" id="GO:0046872">
    <property type="term" value="F:metal ion binding"/>
    <property type="evidence" value="ECO:0007669"/>
    <property type="project" value="UniProtKB-KW"/>
</dbReference>